<protein>
    <submittedName>
        <fullName evidence="1">Uncharacterized protein</fullName>
    </submittedName>
</protein>
<accession>A0A8C6D649</accession>
<proteinExistence type="predicted"/>
<dbReference type="Proteomes" id="UP000694544">
    <property type="component" value="Unplaced"/>
</dbReference>
<name>A0A8C6D649_MOSMO</name>
<evidence type="ECO:0000313" key="1">
    <source>
        <dbReference type="Ensembl" id="ENSMMSP00000009798.1"/>
    </source>
</evidence>
<reference evidence="1" key="1">
    <citation type="submission" date="2025-08" db="UniProtKB">
        <authorList>
            <consortium name="Ensembl"/>
        </authorList>
    </citation>
    <scope>IDENTIFICATION</scope>
</reference>
<sequence>MQERAEISAPPEVFLLLLQFLVKESLRCMICLHPDCCPSIKPTAHTIPSCLCSHDAVGDQEVNKRSC</sequence>
<dbReference type="Ensembl" id="ENSMMST00000010837.1">
    <property type="protein sequence ID" value="ENSMMSP00000009798.1"/>
    <property type="gene ID" value="ENSMMSG00000007556.1"/>
</dbReference>
<reference evidence="1" key="2">
    <citation type="submission" date="2025-09" db="UniProtKB">
        <authorList>
            <consortium name="Ensembl"/>
        </authorList>
    </citation>
    <scope>IDENTIFICATION</scope>
</reference>
<keyword evidence="2" id="KW-1185">Reference proteome</keyword>
<dbReference type="GeneTree" id="ENSGT01050000245864"/>
<evidence type="ECO:0000313" key="2">
    <source>
        <dbReference type="Proteomes" id="UP000694544"/>
    </source>
</evidence>
<dbReference type="AlphaFoldDB" id="A0A8C6D649"/>
<organism evidence="1 2">
    <name type="scientific">Moschus moschiferus</name>
    <name type="common">Siberian musk deer</name>
    <name type="synonym">Moschus sibiricus</name>
    <dbReference type="NCBI Taxonomy" id="68415"/>
    <lineage>
        <taxon>Eukaryota</taxon>
        <taxon>Metazoa</taxon>
        <taxon>Chordata</taxon>
        <taxon>Craniata</taxon>
        <taxon>Vertebrata</taxon>
        <taxon>Euteleostomi</taxon>
        <taxon>Mammalia</taxon>
        <taxon>Eutheria</taxon>
        <taxon>Laurasiatheria</taxon>
        <taxon>Artiodactyla</taxon>
        <taxon>Ruminantia</taxon>
        <taxon>Pecora</taxon>
        <taxon>Moschidae</taxon>
        <taxon>Moschus</taxon>
    </lineage>
</organism>